<gene>
    <name evidence="6" type="ORF">CDG81_12060</name>
    <name evidence="7" type="ORF">IL38_12140</name>
</gene>
<dbReference type="GO" id="GO:0042398">
    <property type="term" value="P:modified amino acid biosynthetic process"/>
    <property type="evidence" value="ECO:0007669"/>
    <property type="project" value="InterPro"/>
</dbReference>
<dbReference type="GO" id="GO:0004357">
    <property type="term" value="F:glutamate-cysteine ligase activity"/>
    <property type="evidence" value="ECO:0007669"/>
    <property type="project" value="UniProtKB-EC"/>
</dbReference>
<comment type="similarity">
    <text evidence="5">Belongs to the glutamate--cysteine ligase type 2 family. YbdK subfamily.</text>
</comment>
<dbReference type="NCBIfam" id="NF010041">
    <property type="entry name" value="PRK13517.1-1"/>
    <property type="match status" value="1"/>
</dbReference>
<dbReference type="SUPFAM" id="SSF55931">
    <property type="entry name" value="Glutamine synthetase/guanido kinase"/>
    <property type="match status" value="1"/>
</dbReference>
<dbReference type="PANTHER" id="PTHR36510:SF1">
    <property type="entry name" value="GLUTAMATE--CYSTEINE LIGASE 2-RELATED"/>
    <property type="match status" value="1"/>
</dbReference>
<keyword evidence="3 5" id="KW-0067">ATP-binding</keyword>
<dbReference type="Pfam" id="PF04107">
    <property type="entry name" value="GCS2"/>
    <property type="match status" value="1"/>
</dbReference>
<dbReference type="GO" id="GO:0005524">
    <property type="term" value="F:ATP binding"/>
    <property type="evidence" value="ECO:0007669"/>
    <property type="project" value="UniProtKB-KW"/>
</dbReference>
<dbReference type="InterPro" id="IPR050141">
    <property type="entry name" value="GCL_type2/YbdK_subfam"/>
</dbReference>
<dbReference type="PANTHER" id="PTHR36510">
    <property type="entry name" value="GLUTAMATE--CYSTEINE LIGASE 2-RELATED"/>
    <property type="match status" value="1"/>
</dbReference>
<dbReference type="EC" id="6.3.2.2" evidence="5"/>
<organism evidence="6 9">
    <name type="scientific">Actinopolyspora erythraea</name>
    <dbReference type="NCBI Taxonomy" id="414996"/>
    <lineage>
        <taxon>Bacteria</taxon>
        <taxon>Bacillati</taxon>
        <taxon>Actinomycetota</taxon>
        <taxon>Actinomycetes</taxon>
        <taxon>Actinopolysporales</taxon>
        <taxon>Actinopolysporaceae</taxon>
        <taxon>Actinopolyspora</taxon>
    </lineage>
</organism>
<accession>A0A099D5B9</accession>
<dbReference type="Proteomes" id="UP000029737">
    <property type="component" value="Unassembled WGS sequence"/>
</dbReference>
<dbReference type="Proteomes" id="UP000215043">
    <property type="component" value="Chromosome"/>
</dbReference>
<sequence>MHDEHTLGVEEEFHLVDATSGELSDTGPALAGERAATVAPGRLDPEMLSSQIELSTPVCTDLAELRAALLRLRGELVSAAGDHGNRLVASGTYPGDQTTAVTPKPRYEETAARFGVVARQQVVCGCHIHVGVADPEHAMAVMNRVRPWLSVLLALSANSPFWRGEDTDYASYRAQVWWQWPSAGMPAVFESYDDYVTATQRLVDVGVLRDREMLYWDVRPSEHLSTVEFRVCDVDPRAEQAVMLAGLARALTARCVAEQRDRMPLLETTPELERAARWRAARSGLSGQLVDPLSARPRPAEQQIRRLLEYLRPTLRAYGDLEGVRDQVSHLLARGTGATAQRRAFGQRYSLHDVLAATTVTAQES</sequence>
<proteinExistence type="inferred from homology"/>
<keyword evidence="8" id="KW-1185">Reference proteome</keyword>
<dbReference type="NCBIfam" id="TIGR02050">
    <property type="entry name" value="gshA_cyan_rel"/>
    <property type="match status" value="1"/>
</dbReference>
<evidence type="ECO:0000256" key="3">
    <source>
        <dbReference type="ARBA" id="ARBA00022840"/>
    </source>
</evidence>
<evidence type="ECO:0000256" key="2">
    <source>
        <dbReference type="ARBA" id="ARBA00022741"/>
    </source>
</evidence>
<dbReference type="AlphaFoldDB" id="A0A099D5B9"/>
<dbReference type="InterPro" id="IPR011793">
    <property type="entry name" value="YbdK"/>
</dbReference>
<comment type="function">
    <text evidence="5">ATP-dependent carboxylate-amine ligase which exhibits weak glutamate--cysteine ligase activity.</text>
</comment>
<dbReference type="InterPro" id="IPR006336">
    <property type="entry name" value="GCS2"/>
</dbReference>
<dbReference type="EMBL" id="JPMV01000020">
    <property type="protein sequence ID" value="KGI81239.1"/>
    <property type="molecule type" value="Genomic_DNA"/>
</dbReference>
<evidence type="ECO:0000313" key="6">
    <source>
        <dbReference type="EMBL" id="ASU78891.1"/>
    </source>
</evidence>
<name>A0A099D5B9_9ACTN</name>
<evidence type="ECO:0000256" key="4">
    <source>
        <dbReference type="ARBA" id="ARBA00048819"/>
    </source>
</evidence>
<dbReference type="HAMAP" id="MF_01609">
    <property type="entry name" value="Glu_cys_ligase_2"/>
    <property type="match status" value="1"/>
</dbReference>
<dbReference type="HOGENOM" id="CLU_044848_1_0_11"/>
<evidence type="ECO:0000256" key="5">
    <source>
        <dbReference type="HAMAP-Rule" id="MF_01609"/>
    </source>
</evidence>
<keyword evidence="2 5" id="KW-0547">Nucleotide-binding</keyword>
<protein>
    <recommendedName>
        <fullName evidence="5">Putative glutamate--cysteine ligase 2</fullName>
        <ecNumber evidence="5">6.3.2.2</ecNumber>
    </recommendedName>
    <alternativeName>
        <fullName evidence="5">Gamma-glutamylcysteine synthetase 2</fullName>
        <shortName evidence="5">GCS 2</shortName>
        <shortName evidence="5">Gamma-GCS 2</shortName>
    </alternativeName>
</protein>
<reference evidence="7 8" key="1">
    <citation type="journal article" date="2014" name="PLoS ONE">
        <title>Identification and Characterization of a New Erythromycin Biosynthetic Gene Cluster in Actinopolyspora erythraea YIM90600, a Novel Erythronolide-Producing Halophilic Actinomycete Isolated from Salt Field.</title>
        <authorList>
            <person name="Chen D."/>
            <person name="Feng J."/>
            <person name="Huang L."/>
            <person name="Zhang Q."/>
            <person name="Wu J."/>
            <person name="Zhu X."/>
            <person name="Duan Y."/>
            <person name="Xu Z."/>
        </authorList>
    </citation>
    <scope>NUCLEOTIDE SEQUENCE [LARGE SCALE GENOMIC DNA]</scope>
    <source>
        <strain evidence="7 8">YIM90600</strain>
    </source>
</reference>
<dbReference type="EMBL" id="CP022752">
    <property type="protein sequence ID" value="ASU78891.1"/>
    <property type="molecule type" value="Genomic_DNA"/>
</dbReference>
<evidence type="ECO:0000256" key="1">
    <source>
        <dbReference type="ARBA" id="ARBA00022598"/>
    </source>
</evidence>
<dbReference type="RefSeq" id="WP_043573427.1">
    <property type="nucleotide sequence ID" value="NZ_CP022752.1"/>
</dbReference>
<comment type="catalytic activity">
    <reaction evidence="4 5">
        <text>L-cysteine + L-glutamate + ATP = gamma-L-glutamyl-L-cysteine + ADP + phosphate + H(+)</text>
        <dbReference type="Rhea" id="RHEA:13285"/>
        <dbReference type="ChEBI" id="CHEBI:15378"/>
        <dbReference type="ChEBI" id="CHEBI:29985"/>
        <dbReference type="ChEBI" id="CHEBI:30616"/>
        <dbReference type="ChEBI" id="CHEBI:35235"/>
        <dbReference type="ChEBI" id="CHEBI:43474"/>
        <dbReference type="ChEBI" id="CHEBI:58173"/>
        <dbReference type="ChEBI" id="CHEBI:456216"/>
        <dbReference type="EC" id="6.3.2.2"/>
    </reaction>
</comment>
<dbReference type="InterPro" id="IPR014746">
    <property type="entry name" value="Gln_synth/guanido_kin_cat_dom"/>
</dbReference>
<dbReference type="Gene3D" id="3.30.590.20">
    <property type="match status" value="1"/>
</dbReference>
<dbReference type="KEGG" id="aey:CDG81_12060"/>
<dbReference type="eggNOG" id="COG2170">
    <property type="taxonomic scope" value="Bacteria"/>
</dbReference>
<dbReference type="OrthoDB" id="9769628at2"/>
<evidence type="ECO:0000313" key="7">
    <source>
        <dbReference type="EMBL" id="KGI81239.1"/>
    </source>
</evidence>
<evidence type="ECO:0000313" key="9">
    <source>
        <dbReference type="Proteomes" id="UP000215043"/>
    </source>
</evidence>
<keyword evidence="1 5" id="KW-0436">Ligase</keyword>
<evidence type="ECO:0000313" key="8">
    <source>
        <dbReference type="Proteomes" id="UP000029737"/>
    </source>
</evidence>
<reference evidence="6 9" key="2">
    <citation type="submission" date="2017-08" db="EMBL/GenBank/DDBJ databases">
        <title>The complete genome sequence of moderately halophilic actinomycete Actinopolyspora erythraea YIM 90600, the producer of novel erythromycin, novel actinopolysporins A-C and tubercidin.</title>
        <authorList>
            <person name="Yin M."/>
            <person name="Tang S."/>
        </authorList>
    </citation>
    <scope>NUCLEOTIDE SEQUENCE [LARGE SCALE GENOMIC DNA]</scope>
    <source>
        <strain evidence="6 9">YIM 90600</strain>
    </source>
</reference>